<evidence type="ECO:0000256" key="2">
    <source>
        <dbReference type="ARBA" id="ARBA00022840"/>
    </source>
</evidence>
<sequence length="247" mass="27005">MAQFENGSVSISRIREIVKLPPEDDSTVYSTPDADWPSVGSVEIKCVSMSPISHLLGSKADIIIDGVDINSLSRSHLRKALSVVAQDPFVWHASIRLNLDSEEAFADAAIWAALDRVEMSEAVAELPEKPDTILEDGGSLSNGQLQLLCLSRVLLRRRTIVVLDEASSSLDLHTDEKIRAVIRTELSDCTVIAVAHRIATIVDFDFILVMDDGALVEHGTPEDLLARPNSRFARLAASQGIVRNQLQ</sequence>
<gene>
    <name evidence="4" type="ORF">EVJ58_g9124</name>
</gene>
<proteinExistence type="predicted"/>
<feature type="domain" description="ABC transporter" evidence="3">
    <location>
        <begin position="12"/>
        <end position="237"/>
    </location>
</feature>
<dbReference type="EMBL" id="SEKV01000750">
    <property type="protein sequence ID" value="TFY54000.1"/>
    <property type="molecule type" value="Genomic_DNA"/>
</dbReference>
<dbReference type="InterPro" id="IPR003439">
    <property type="entry name" value="ABC_transporter-like_ATP-bd"/>
</dbReference>
<dbReference type="STRING" id="34475.A0A4Y9XV26"/>
<dbReference type="InterPro" id="IPR050173">
    <property type="entry name" value="ABC_transporter_C-like"/>
</dbReference>
<keyword evidence="2" id="KW-0067">ATP-binding</keyword>
<dbReference type="AlphaFoldDB" id="A0A4Y9XV26"/>
<dbReference type="SUPFAM" id="SSF52540">
    <property type="entry name" value="P-loop containing nucleoside triphosphate hydrolases"/>
    <property type="match status" value="1"/>
</dbReference>
<dbReference type="GO" id="GO:0016887">
    <property type="term" value="F:ATP hydrolysis activity"/>
    <property type="evidence" value="ECO:0007669"/>
    <property type="project" value="InterPro"/>
</dbReference>
<dbReference type="GO" id="GO:0005524">
    <property type="term" value="F:ATP binding"/>
    <property type="evidence" value="ECO:0007669"/>
    <property type="project" value="UniProtKB-KW"/>
</dbReference>
<evidence type="ECO:0000313" key="5">
    <source>
        <dbReference type="Proteomes" id="UP000298390"/>
    </source>
</evidence>
<evidence type="ECO:0000256" key="1">
    <source>
        <dbReference type="ARBA" id="ARBA00022741"/>
    </source>
</evidence>
<accession>A0A4Y9XV26</accession>
<dbReference type="PANTHER" id="PTHR24223:SF399">
    <property type="entry name" value="ABC TRANSPORTER ATNG"/>
    <property type="match status" value="1"/>
</dbReference>
<comment type="caution">
    <text evidence="4">The sequence shown here is derived from an EMBL/GenBank/DDBJ whole genome shotgun (WGS) entry which is preliminary data.</text>
</comment>
<dbReference type="GO" id="GO:0042626">
    <property type="term" value="F:ATPase-coupled transmembrane transporter activity"/>
    <property type="evidence" value="ECO:0007669"/>
    <property type="project" value="TreeGrafter"/>
</dbReference>
<organism evidence="4 5">
    <name type="scientific">Rhodofomes roseus</name>
    <dbReference type="NCBI Taxonomy" id="34475"/>
    <lineage>
        <taxon>Eukaryota</taxon>
        <taxon>Fungi</taxon>
        <taxon>Dikarya</taxon>
        <taxon>Basidiomycota</taxon>
        <taxon>Agaricomycotina</taxon>
        <taxon>Agaricomycetes</taxon>
        <taxon>Polyporales</taxon>
        <taxon>Rhodofomes</taxon>
    </lineage>
</organism>
<dbReference type="InterPro" id="IPR027417">
    <property type="entry name" value="P-loop_NTPase"/>
</dbReference>
<dbReference type="PANTHER" id="PTHR24223">
    <property type="entry name" value="ATP-BINDING CASSETTE SUB-FAMILY C"/>
    <property type="match status" value="1"/>
</dbReference>
<evidence type="ECO:0000259" key="3">
    <source>
        <dbReference type="PROSITE" id="PS50893"/>
    </source>
</evidence>
<dbReference type="Proteomes" id="UP000298390">
    <property type="component" value="Unassembled WGS sequence"/>
</dbReference>
<dbReference type="Pfam" id="PF00005">
    <property type="entry name" value="ABC_tran"/>
    <property type="match status" value="1"/>
</dbReference>
<evidence type="ECO:0000313" key="4">
    <source>
        <dbReference type="EMBL" id="TFY54000.1"/>
    </source>
</evidence>
<reference evidence="4 5" key="1">
    <citation type="submission" date="2019-01" db="EMBL/GenBank/DDBJ databases">
        <title>Genome sequencing of the rare red list fungi Fomitopsis rosea.</title>
        <authorList>
            <person name="Buettner E."/>
            <person name="Kellner H."/>
        </authorList>
    </citation>
    <scope>NUCLEOTIDE SEQUENCE [LARGE SCALE GENOMIC DNA]</scope>
    <source>
        <strain evidence="4 5">DSM 105464</strain>
    </source>
</reference>
<dbReference type="PROSITE" id="PS50893">
    <property type="entry name" value="ABC_TRANSPORTER_2"/>
    <property type="match status" value="1"/>
</dbReference>
<keyword evidence="1" id="KW-0547">Nucleotide-binding</keyword>
<dbReference type="GO" id="GO:0016020">
    <property type="term" value="C:membrane"/>
    <property type="evidence" value="ECO:0007669"/>
    <property type="project" value="TreeGrafter"/>
</dbReference>
<name>A0A4Y9XV26_9APHY</name>
<dbReference type="Gene3D" id="3.40.50.300">
    <property type="entry name" value="P-loop containing nucleotide triphosphate hydrolases"/>
    <property type="match status" value="1"/>
</dbReference>
<protein>
    <recommendedName>
        <fullName evidence="3">ABC transporter domain-containing protein</fullName>
    </recommendedName>
</protein>